<name>U6JQJ7_9EIME</name>
<gene>
    <name evidence="1" type="ORF">EMH_0034220</name>
</gene>
<accession>U6JQJ7</accession>
<reference evidence="1" key="2">
    <citation type="submission" date="2013-10" db="EMBL/GenBank/DDBJ databases">
        <authorList>
            <person name="Aslett M."/>
        </authorList>
    </citation>
    <scope>NUCLEOTIDE SEQUENCE [LARGE SCALE GENOMIC DNA]</scope>
    <source>
        <strain evidence="1">Houghton</strain>
    </source>
</reference>
<dbReference type="GeneID" id="25378219"/>
<proteinExistence type="predicted"/>
<evidence type="ECO:0000313" key="2">
    <source>
        <dbReference type="Proteomes" id="UP000030744"/>
    </source>
</evidence>
<dbReference type="EMBL" id="HG680101">
    <property type="protein sequence ID" value="CDJ27724.1"/>
    <property type="molecule type" value="Genomic_DNA"/>
</dbReference>
<sequence length="81" mass="9222">MSSSGSKTAGAYNVDGVPHFSEPVSVDQIPQAIAAAETVPVPWWAFWRTPERRPYKPQVVEVWQHVAYDYHVLGKKRKRDD</sequence>
<dbReference type="RefSeq" id="XP_013350302.1">
    <property type="nucleotide sequence ID" value="XM_013494848.1"/>
</dbReference>
<protein>
    <submittedName>
        <fullName evidence="1">Uncharacterized protein</fullName>
    </submittedName>
</protein>
<organism evidence="1 2">
    <name type="scientific">Eimeria mitis</name>
    <dbReference type="NCBI Taxonomy" id="44415"/>
    <lineage>
        <taxon>Eukaryota</taxon>
        <taxon>Sar</taxon>
        <taxon>Alveolata</taxon>
        <taxon>Apicomplexa</taxon>
        <taxon>Conoidasida</taxon>
        <taxon>Coccidia</taxon>
        <taxon>Eucoccidiorida</taxon>
        <taxon>Eimeriorina</taxon>
        <taxon>Eimeriidae</taxon>
        <taxon>Eimeria</taxon>
    </lineage>
</organism>
<reference evidence="1" key="1">
    <citation type="submission" date="2013-10" db="EMBL/GenBank/DDBJ databases">
        <title>Genomic analysis of the causative agents of coccidiosis in chickens.</title>
        <authorList>
            <person name="Reid A.J."/>
            <person name="Blake D."/>
            <person name="Billington K."/>
            <person name="Browne H."/>
            <person name="Dunn M."/>
            <person name="Hung S."/>
            <person name="Kawahara F."/>
            <person name="Miranda-Saavedra D."/>
            <person name="Mourier T."/>
            <person name="Nagra H."/>
            <person name="Otto T.D."/>
            <person name="Rawlings N."/>
            <person name="Sanchez A."/>
            <person name="Sanders M."/>
            <person name="Subramaniam C."/>
            <person name="Tay Y."/>
            <person name="Dear P."/>
            <person name="Doerig C."/>
            <person name="Gruber A."/>
            <person name="Parkinson J."/>
            <person name="Shirley M."/>
            <person name="Wan K.L."/>
            <person name="Berriman M."/>
            <person name="Tomley F."/>
            <person name="Pain A."/>
        </authorList>
    </citation>
    <scope>NUCLEOTIDE SEQUENCE [LARGE SCALE GENOMIC DNA]</scope>
    <source>
        <strain evidence="1">Houghton</strain>
    </source>
</reference>
<evidence type="ECO:0000313" key="1">
    <source>
        <dbReference type="EMBL" id="CDJ27724.1"/>
    </source>
</evidence>
<dbReference type="VEuPathDB" id="ToxoDB:EMH_0034220"/>
<dbReference type="Proteomes" id="UP000030744">
    <property type="component" value="Unassembled WGS sequence"/>
</dbReference>
<dbReference type="AlphaFoldDB" id="U6JQJ7"/>
<keyword evidence="2" id="KW-1185">Reference proteome</keyword>